<name>A0A381NLN1_9ZZZZ</name>
<reference evidence="1" key="1">
    <citation type="submission" date="2018-05" db="EMBL/GenBank/DDBJ databases">
        <authorList>
            <person name="Lanie J.A."/>
            <person name="Ng W.-L."/>
            <person name="Kazmierczak K.M."/>
            <person name="Andrzejewski T.M."/>
            <person name="Davidsen T.M."/>
            <person name="Wayne K.J."/>
            <person name="Tettelin H."/>
            <person name="Glass J.I."/>
            <person name="Rusch D."/>
            <person name="Podicherti R."/>
            <person name="Tsui H.-C.T."/>
            <person name="Winkler M.E."/>
        </authorList>
    </citation>
    <scope>NUCLEOTIDE SEQUENCE</scope>
</reference>
<proteinExistence type="predicted"/>
<feature type="non-terminal residue" evidence="1">
    <location>
        <position position="1"/>
    </location>
</feature>
<dbReference type="AlphaFoldDB" id="A0A381NLN1"/>
<evidence type="ECO:0008006" key="2">
    <source>
        <dbReference type="Google" id="ProtNLM"/>
    </source>
</evidence>
<sequence>SIITVGIDNILDEDPPYFPDSFANDFDPSYRTWGSQFWYARVTTSF</sequence>
<evidence type="ECO:0000313" key="1">
    <source>
        <dbReference type="EMBL" id="SUZ55516.1"/>
    </source>
</evidence>
<gene>
    <name evidence="1" type="ORF">METZ01_LOCUS8370</name>
</gene>
<dbReference type="EMBL" id="UINC01000444">
    <property type="protein sequence ID" value="SUZ55516.1"/>
    <property type="molecule type" value="Genomic_DNA"/>
</dbReference>
<protein>
    <recommendedName>
        <fullName evidence="2">TonB-dependent receptor-like beta-barrel domain-containing protein</fullName>
    </recommendedName>
</protein>
<accession>A0A381NLN1</accession>
<organism evidence="1">
    <name type="scientific">marine metagenome</name>
    <dbReference type="NCBI Taxonomy" id="408172"/>
    <lineage>
        <taxon>unclassified sequences</taxon>
        <taxon>metagenomes</taxon>
        <taxon>ecological metagenomes</taxon>
    </lineage>
</organism>